<dbReference type="EMBL" id="CAJNIZ010048035">
    <property type="protein sequence ID" value="CAE7780506.1"/>
    <property type="molecule type" value="Genomic_DNA"/>
</dbReference>
<gene>
    <name evidence="6" type="primary">RPS15</name>
    <name evidence="6" type="ORF">SPIL2461_LOCUS23182</name>
</gene>
<reference evidence="6" key="1">
    <citation type="submission" date="2021-02" db="EMBL/GenBank/DDBJ databases">
        <authorList>
            <person name="Dougan E. K."/>
            <person name="Rhodes N."/>
            <person name="Thang M."/>
            <person name="Chan C."/>
        </authorList>
    </citation>
    <scope>NUCLEOTIDE SEQUENCE</scope>
</reference>
<feature type="transmembrane region" description="Helical" evidence="5">
    <location>
        <begin position="162"/>
        <end position="181"/>
    </location>
</feature>
<keyword evidence="2 5" id="KW-0812">Transmembrane</keyword>
<name>A0A812YHI9_SYMPI</name>
<evidence type="ECO:0000256" key="3">
    <source>
        <dbReference type="ARBA" id="ARBA00022989"/>
    </source>
</evidence>
<protein>
    <submittedName>
        <fullName evidence="6">RPS15 protein</fullName>
    </submittedName>
</protein>
<comment type="caution">
    <text evidence="6">The sequence shown here is derived from an EMBL/GenBank/DDBJ whole genome shotgun (WGS) entry which is preliminary data.</text>
</comment>
<evidence type="ECO:0000256" key="5">
    <source>
        <dbReference type="SAM" id="Phobius"/>
    </source>
</evidence>
<evidence type="ECO:0000256" key="2">
    <source>
        <dbReference type="ARBA" id="ARBA00022692"/>
    </source>
</evidence>
<dbReference type="PANTHER" id="PTHR12778:SF9">
    <property type="entry name" value="ACETYL-COENZYME A TRANSPORTER 1"/>
    <property type="match status" value="1"/>
</dbReference>
<dbReference type="PANTHER" id="PTHR12778">
    <property type="entry name" value="SOLUTE CARRIER FAMILY 33 ACETYL-COA TRANSPORTER -RELATED"/>
    <property type="match status" value="1"/>
</dbReference>
<feature type="transmembrane region" description="Helical" evidence="5">
    <location>
        <begin position="245"/>
        <end position="263"/>
    </location>
</feature>
<dbReference type="InterPro" id="IPR004752">
    <property type="entry name" value="AmpG_permease/AT-1"/>
</dbReference>
<feature type="transmembrane region" description="Helical" evidence="5">
    <location>
        <begin position="201"/>
        <end position="225"/>
    </location>
</feature>
<sequence>MQGIAFGTIPALLRKNPWAVSKGESDENERLLNYSEVPFQIKWLLCLVVERQGPVQQLRSRESKLVILLFFSGCVLLSFSSNVVDMLMLEPPALSSLVPLVGALAGLTALADILMDGWGVERLPPAHASLCQSVGLELGFLSANAVFFHLKDPASMDLLSTLFQLAGALSLAIAGCLYLRIPGPANRPAPAPQEQGFLRQVFGVLVQNTRMQLFLILMLGLNLINGHLDFQNQRYDALGLTPEKLALWNIWAVPVSFCTAGLLGTSIWPAHRLRSLYLGLVILNFVSIWHLGACQAAKSEMLEAGSLYWAFVGMQLVRKLVSDSIFVIEVAIINSFAAVHPLIAGSMISVLASASNFFGSLPEQWMPMSIDCLGLEWTIVAHTALGLVAVLLLVPCIGSGISMPADVNGYWGY</sequence>
<evidence type="ECO:0000313" key="6">
    <source>
        <dbReference type="EMBL" id="CAE7780506.1"/>
    </source>
</evidence>
<evidence type="ECO:0000256" key="1">
    <source>
        <dbReference type="ARBA" id="ARBA00004141"/>
    </source>
</evidence>
<proteinExistence type="predicted"/>
<keyword evidence="3 5" id="KW-1133">Transmembrane helix</keyword>
<feature type="transmembrane region" description="Helical" evidence="5">
    <location>
        <begin position="127"/>
        <end position="150"/>
    </location>
</feature>
<evidence type="ECO:0000256" key="4">
    <source>
        <dbReference type="ARBA" id="ARBA00023136"/>
    </source>
</evidence>
<comment type="subcellular location">
    <subcellularLocation>
        <location evidence="1">Membrane</location>
        <topology evidence="1">Multi-pass membrane protein</topology>
    </subcellularLocation>
</comment>
<dbReference type="GO" id="GO:0016020">
    <property type="term" value="C:membrane"/>
    <property type="evidence" value="ECO:0007669"/>
    <property type="project" value="UniProtKB-SubCell"/>
</dbReference>
<dbReference type="AlphaFoldDB" id="A0A812YHI9"/>
<keyword evidence="4 5" id="KW-0472">Membrane</keyword>
<evidence type="ECO:0000313" key="7">
    <source>
        <dbReference type="Proteomes" id="UP000649617"/>
    </source>
</evidence>
<feature type="transmembrane region" description="Helical" evidence="5">
    <location>
        <begin position="275"/>
        <end position="292"/>
    </location>
</feature>
<feature type="transmembrane region" description="Helical" evidence="5">
    <location>
        <begin position="374"/>
        <end position="394"/>
    </location>
</feature>
<accession>A0A812YHI9</accession>
<keyword evidence="7" id="KW-1185">Reference proteome</keyword>
<feature type="transmembrane region" description="Helical" evidence="5">
    <location>
        <begin position="96"/>
        <end position="115"/>
    </location>
</feature>
<organism evidence="6 7">
    <name type="scientific">Symbiodinium pilosum</name>
    <name type="common">Dinoflagellate</name>
    <dbReference type="NCBI Taxonomy" id="2952"/>
    <lineage>
        <taxon>Eukaryota</taxon>
        <taxon>Sar</taxon>
        <taxon>Alveolata</taxon>
        <taxon>Dinophyceae</taxon>
        <taxon>Suessiales</taxon>
        <taxon>Symbiodiniaceae</taxon>
        <taxon>Symbiodinium</taxon>
    </lineage>
</organism>
<feature type="transmembrane region" description="Helical" evidence="5">
    <location>
        <begin position="65"/>
        <end position="84"/>
    </location>
</feature>
<dbReference type="OrthoDB" id="10258210at2759"/>
<dbReference type="Proteomes" id="UP000649617">
    <property type="component" value="Unassembled WGS sequence"/>
</dbReference>
<feature type="transmembrane region" description="Helical" evidence="5">
    <location>
        <begin position="333"/>
        <end position="354"/>
    </location>
</feature>